<keyword evidence="5 7" id="KW-1133">Transmembrane helix</keyword>
<evidence type="ECO:0000256" key="6">
    <source>
        <dbReference type="ARBA" id="ARBA00023136"/>
    </source>
</evidence>
<dbReference type="FunFam" id="1.10.3720.10:FF:000003">
    <property type="entry name" value="Aliphatic sulfonate ABC transporter permease"/>
    <property type="match status" value="1"/>
</dbReference>
<dbReference type="Proteomes" id="UP000198870">
    <property type="component" value="Unassembled WGS sequence"/>
</dbReference>
<evidence type="ECO:0000256" key="7">
    <source>
        <dbReference type="RuleBase" id="RU363032"/>
    </source>
</evidence>
<keyword evidence="3" id="KW-1003">Cell membrane</keyword>
<dbReference type="EMBL" id="FMUX01000002">
    <property type="protein sequence ID" value="SCX96239.1"/>
    <property type="molecule type" value="Genomic_DNA"/>
</dbReference>
<dbReference type="InterPro" id="IPR035906">
    <property type="entry name" value="MetI-like_sf"/>
</dbReference>
<dbReference type="AlphaFoldDB" id="A0A1G5C182"/>
<evidence type="ECO:0000256" key="1">
    <source>
        <dbReference type="ARBA" id="ARBA00004651"/>
    </source>
</evidence>
<protein>
    <submittedName>
        <fullName evidence="9">NitT/TauT family transport system permease protein</fullName>
    </submittedName>
</protein>
<dbReference type="RefSeq" id="WP_092208772.1">
    <property type="nucleotide sequence ID" value="NZ_FMUX01000002.1"/>
</dbReference>
<feature type="transmembrane region" description="Helical" evidence="7">
    <location>
        <begin position="119"/>
        <end position="141"/>
    </location>
</feature>
<dbReference type="GO" id="GO:0005886">
    <property type="term" value="C:plasma membrane"/>
    <property type="evidence" value="ECO:0007669"/>
    <property type="project" value="UniProtKB-SubCell"/>
</dbReference>
<evidence type="ECO:0000313" key="10">
    <source>
        <dbReference type="Proteomes" id="UP000198870"/>
    </source>
</evidence>
<dbReference type="InterPro" id="IPR000515">
    <property type="entry name" value="MetI-like"/>
</dbReference>
<feature type="domain" description="ABC transmembrane type-1" evidence="8">
    <location>
        <begin position="81"/>
        <end position="261"/>
    </location>
</feature>
<dbReference type="Pfam" id="PF00528">
    <property type="entry name" value="BPD_transp_1"/>
    <property type="match status" value="1"/>
</dbReference>
<proteinExistence type="inferred from homology"/>
<feature type="transmembrane region" description="Helical" evidence="7">
    <location>
        <begin position="147"/>
        <end position="166"/>
    </location>
</feature>
<organism evidence="9 10">
    <name type="scientific">Desulfoluna spongiiphila</name>
    <dbReference type="NCBI Taxonomy" id="419481"/>
    <lineage>
        <taxon>Bacteria</taxon>
        <taxon>Pseudomonadati</taxon>
        <taxon>Thermodesulfobacteriota</taxon>
        <taxon>Desulfobacteria</taxon>
        <taxon>Desulfobacterales</taxon>
        <taxon>Desulfolunaceae</taxon>
        <taxon>Desulfoluna</taxon>
    </lineage>
</organism>
<evidence type="ECO:0000259" key="8">
    <source>
        <dbReference type="PROSITE" id="PS50928"/>
    </source>
</evidence>
<dbReference type="PANTHER" id="PTHR30151:SF25">
    <property type="entry name" value="TAURINE TRANSPORT SYSTEM PERMEASE PROTEIN TAUC"/>
    <property type="match status" value="1"/>
</dbReference>
<gene>
    <name evidence="9" type="ORF">SAMN05216233_102317</name>
</gene>
<dbReference type="PROSITE" id="PS50928">
    <property type="entry name" value="ABC_TM1"/>
    <property type="match status" value="1"/>
</dbReference>
<sequence>MDGSVKSLSQPTGLVERADLIFPLTALLVKCRKLGSPLMCLVAWEVIVRLGLINPFFCPAPTSIVRELYALAFTGELWMHLYDSVSRAVYGYFLASLLGVGVGLAVAGSRVMEALFDPLIELIRPVSTFAVIPIFFIWFGIGDVSKVLIITKACFFPIVLNTIAGIRGVDPKLIQAARSLGAEGFTLWSRVLIPSALPVILTGMRVATSMSVTTLVGVEMLSADSGIGFMVIDAQRVFATEKMFAGILVLSALGFSFDRIARIIQNRVLAWHKGM</sequence>
<evidence type="ECO:0000256" key="3">
    <source>
        <dbReference type="ARBA" id="ARBA00022475"/>
    </source>
</evidence>
<keyword evidence="2 7" id="KW-0813">Transport</keyword>
<comment type="subcellular location">
    <subcellularLocation>
        <location evidence="1 7">Cell membrane</location>
        <topology evidence="1 7">Multi-pass membrane protein</topology>
    </subcellularLocation>
</comment>
<dbReference type="PANTHER" id="PTHR30151">
    <property type="entry name" value="ALKANE SULFONATE ABC TRANSPORTER-RELATED, MEMBRANE SUBUNIT"/>
    <property type="match status" value="1"/>
</dbReference>
<reference evidence="9 10" key="1">
    <citation type="submission" date="2016-10" db="EMBL/GenBank/DDBJ databases">
        <authorList>
            <person name="de Groot N.N."/>
        </authorList>
    </citation>
    <scope>NUCLEOTIDE SEQUENCE [LARGE SCALE GENOMIC DNA]</scope>
    <source>
        <strain evidence="9 10">AA1</strain>
    </source>
</reference>
<dbReference type="GO" id="GO:0042918">
    <property type="term" value="P:alkanesulfonate transmembrane transport"/>
    <property type="evidence" value="ECO:0007669"/>
    <property type="project" value="UniProtKB-ARBA"/>
</dbReference>
<keyword evidence="10" id="KW-1185">Reference proteome</keyword>
<dbReference type="GO" id="GO:0010438">
    <property type="term" value="P:cellular response to sulfur starvation"/>
    <property type="evidence" value="ECO:0007669"/>
    <property type="project" value="TreeGrafter"/>
</dbReference>
<keyword evidence="6 7" id="KW-0472">Membrane</keyword>
<dbReference type="OrthoDB" id="5322475at2"/>
<evidence type="ECO:0000256" key="2">
    <source>
        <dbReference type="ARBA" id="ARBA00022448"/>
    </source>
</evidence>
<dbReference type="CDD" id="cd06261">
    <property type="entry name" value="TM_PBP2"/>
    <property type="match status" value="1"/>
</dbReference>
<feature type="transmembrane region" description="Helical" evidence="7">
    <location>
        <begin position="89"/>
        <end position="107"/>
    </location>
</feature>
<keyword evidence="4 7" id="KW-0812">Transmembrane</keyword>
<accession>A0A1G5C182</accession>
<evidence type="ECO:0000313" key="9">
    <source>
        <dbReference type="EMBL" id="SCX96239.1"/>
    </source>
</evidence>
<dbReference type="SUPFAM" id="SSF161098">
    <property type="entry name" value="MetI-like"/>
    <property type="match status" value="1"/>
</dbReference>
<name>A0A1G5C182_9BACT</name>
<dbReference type="Gene3D" id="1.10.3720.10">
    <property type="entry name" value="MetI-like"/>
    <property type="match status" value="1"/>
</dbReference>
<comment type="similarity">
    <text evidence="7">Belongs to the binding-protein-dependent transport system permease family.</text>
</comment>
<dbReference type="STRING" id="419481.SAMN05216233_102317"/>
<evidence type="ECO:0000256" key="4">
    <source>
        <dbReference type="ARBA" id="ARBA00022692"/>
    </source>
</evidence>
<evidence type="ECO:0000256" key="5">
    <source>
        <dbReference type="ARBA" id="ARBA00022989"/>
    </source>
</evidence>